<dbReference type="Proteomes" id="UP000830401">
    <property type="component" value="Chromosome"/>
</dbReference>
<gene>
    <name evidence="2" type="ORF">MUN86_02795</name>
</gene>
<feature type="transmembrane region" description="Helical" evidence="1">
    <location>
        <begin position="204"/>
        <end position="225"/>
    </location>
</feature>
<organism evidence="2 3">
    <name type="scientific">Hymenobacter volaticus</name>
    <dbReference type="NCBI Taxonomy" id="2932254"/>
    <lineage>
        <taxon>Bacteria</taxon>
        <taxon>Pseudomonadati</taxon>
        <taxon>Bacteroidota</taxon>
        <taxon>Cytophagia</taxon>
        <taxon>Cytophagales</taxon>
        <taxon>Hymenobacteraceae</taxon>
        <taxon>Hymenobacter</taxon>
    </lineage>
</organism>
<protein>
    <recommendedName>
        <fullName evidence="4">Glycosyltransferase RgtA/B/C/D-like domain-containing protein</fullName>
    </recommendedName>
</protein>
<dbReference type="EMBL" id="CP095061">
    <property type="protein sequence ID" value="UOQ66860.1"/>
    <property type="molecule type" value="Genomic_DNA"/>
</dbReference>
<feature type="transmembrane region" description="Helical" evidence="1">
    <location>
        <begin position="355"/>
        <end position="372"/>
    </location>
</feature>
<keyword evidence="1" id="KW-1133">Transmembrane helix</keyword>
<feature type="transmembrane region" description="Helical" evidence="1">
    <location>
        <begin position="20"/>
        <end position="37"/>
    </location>
</feature>
<feature type="transmembrane region" description="Helical" evidence="1">
    <location>
        <begin position="281"/>
        <end position="299"/>
    </location>
</feature>
<evidence type="ECO:0000313" key="2">
    <source>
        <dbReference type="EMBL" id="UOQ66860.1"/>
    </source>
</evidence>
<keyword evidence="1" id="KW-0472">Membrane</keyword>
<accession>A0ABY4G7W7</accession>
<feature type="transmembrane region" description="Helical" evidence="1">
    <location>
        <begin position="113"/>
        <end position="132"/>
    </location>
</feature>
<evidence type="ECO:0000256" key="1">
    <source>
        <dbReference type="SAM" id="Phobius"/>
    </source>
</evidence>
<keyword evidence="3" id="KW-1185">Reference proteome</keyword>
<reference evidence="2" key="1">
    <citation type="submission" date="2022-04" db="EMBL/GenBank/DDBJ databases">
        <title>Hymenobacter sp. isolated from the air.</title>
        <authorList>
            <person name="Won M."/>
            <person name="Lee C.-M."/>
            <person name="Woen H.-Y."/>
            <person name="Kwon S.-W."/>
        </authorList>
    </citation>
    <scope>NUCLEOTIDE SEQUENCE</scope>
    <source>
        <strain evidence="2">5420S-77</strain>
    </source>
</reference>
<keyword evidence="1" id="KW-0812">Transmembrane</keyword>
<feature type="transmembrane region" description="Helical" evidence="1">
    <location>
        <begin position="379"/>
        <end position="399"/>
    </location>
</feature>
<evidence type="ECO:0008006" key="4">
    <source>
        <dbReference type="Google" id="ProtNLM"/>
    </source>
</evidence>
<feature type="transmembrane region" description="Helical" evidence="1">
    <location>
        <begin position="82"/>
        <end position="101"/>
    </location>
</feature>
<sequence>MPSVSYTIATPLGFVRSKRVEWLVIGLLTGLCLLLPTQNSTLDAWYYAACVRHGHELFQPHHLLYNAAGWLWLHVLPAQLDVLATLKILNALAFGGCLLVLRDLLRRVGGVTAPVAGWLLVVGSSFGMLRFATENETYILPLLFSLLASRSWWRAVLENKNWQWVTAGAWAVVAALFHQIHAFWWLALLLGTVATGPSGRWKKVVLYALPALVVPLAYVAAMPSWELPFTLSAFWRFVFHDLYAGHAGAQPSGRTLLLTSINLIRTFGQMHGSTLALLRRWPALGTLALLSAGLMLVAVRKLWQTRRASAVASSGAAQSPPISAATPGQLFWRTHLLVLTLQVGCAVWAEGNAEFMVMIPALLALLLVNLPGLSSALPWAGASLLLWNLTFGLLPAYALRLTNTTLLLARIQQEPKAWWLLADSNLILNQLHYNTGQAIGPANVLPAPALLVQRPGQSQARFRMWLAARRAAGQHVYTDALDGPNLIDRARLTQGGDEAQRQLLAGYRLARIDSFATSFGPVYLTEIE</sequence>
<name>A0ABY4G7W7_9BACT</name>
<dbReference type="RefSeq" id="WP_245121457.1">
    <property type="nucleotide sequence ID" value="NZ_CP095061.1"/>
</dbReference>
<feature type="transmembrane region" description="Helical" evidence="1">
    <location>
        <begin position="167"/>
        <end position="192"/>
    </location>
</feature>
<evidence type="ECO:0000313" key="3">
    <source>
        <dbReference type="Proteomes" id="UP000830401"/>
    </source>
</evidence>
<proteinExistence type="predicted"/>